<protein>
    <submittedName>
        <fullName evidence="2">Uncharacterized protein</fullName>
    </submittedName>
</protein>
<dbReference type="RefSeq" id="WP_130080475.1">
    <property type="nucleotide sequence ID" value="NZ_JADNBR010000004.1"/>
</dbReference>
<reference evidence="2 3" key="1">
    <citation type="journal article" date="2019" name="Nat. Med.">
        <title>A library of human gut bacterial isolates paired with longitudinal multiomics data enables mechanistic microbiome research.</title>
        <authorList>
            <person name="Poyet M."/>
            <person name="Groussin M."/>
            <person name="Gibbons S.M."/>
            <person name="Avila-Pacheco J."/>
            <person name="Jiang X."/>
            <person name="Kearney S.M."/>
            <person name="Perrotta A.R."/>
            <person name="Berdy B."/>
            <person name="Zhao S."/>
            <person name="Lieberman T.D."/>
            <person name="Swanson P.K."/>
            <person name="Smith M."/>
            <person name="Roesemann S."/>
            <person name="Alexander J.E."/>
            <person name="Rich S.A."/>
            <person name="Livny J."/>
            <person name="Vlamakis H."/>
            <person name="Clish C."/>
            <person name="Bullock K."/>
            <person name="Deik A."/>
            <person name="Scott J."/>
            <person name="Pierce K.A."/>
            <person name="Xavier R.J."/>
            <person name="Alm E.J."/>
        </authorList>
    </citation>
    <scope>NUCLEOTIDE SEQUENCE [LARGE SCALE GENOMIC DNA]</scope>
    <source>
        <strain evidence="2 3">BIOML-A6</strain>
    </source>
</reference>
<comment type="caution">
    <text evidence="2">The sequence shown here is derived from an EMBL/GenBank/DDBJ whole genome shotgun (WGS) entry which is preliminary data.</text>
</comment>
<evidence type="ECO:0000256" key="1">
    <source>
        <dbReference type="SAM" id="MobiDB-lite"/>
    </source>
</evidence>
<evidence type="ECO:0000313" key="3">
    <source>
        <dbReference type="Proteomes" id="UP000431575"/>
    </source>
</evidence>
<gene>
    <name evidence="2" type="ORF">GAP41_04485</name>
</gene>
<evidence type="ECO:0000313" key="2">
    <source>
        <dbReference type="EMBL" id="KAB4245530.1"/>
    </source>
</evidence>
<dbReference type="AlphaFoldDB" id="A0A4Q5EDP7"/>
<dbReference type="Proteomes" id="UP000431575">
    <property type="component" value="Unassembled WGS sequence"/>
</dbReference>
<proteinExistence type="predicted"/>
<sequence>MTILEQILAGLQQKFTGVDTAILTRIATKKAEGVTDETKVNSIVEGISFSDVLNSYGDFRAGDASKTAVSNYEKKHNLKDGKSIENPNPNPNPNPKLEDKTDDMAAIIANAVSAAVKPLSDKLAQFETEKLQATRQEQIMAKAKEYGIPENYAKRCAIKDDEDLDAYFKDLKQEFANDGFKGVTPPESAEKKIEKESESIAKMIDEGTKTIVEQNKN</sequence>
<feature type="region of interest" description="Disordered" evidence="1">
    <location>
        <begin position="75"/>
        <end position="99"/>
    </location>
</feature>
<accession>A0A4Q5EDP7</accession>
<organism evidence="2 3">
    <name type="scientific">Bacteroides uniformis</name>
    <dbReference type="NCBI Taxonomy" id="820"/>
    <lineage>
        <taxon>Bacteria</taxon>
        <taxon>Pseudomonadati</taxon>
        <taxon>Bacteroidota</taxon>
        <taxon>Bacteroidia</taxon>
        <taxon>Bacteroidales</taxon>
        <taxon>Bacteroidaceae</taxon>
        <taxon>Bacteroides</taxon>
    </lineage>
</organism>
<name>A0A4Q5EDP7_BACUN</name>
<dbReference type="EMBL" id="WCTM01000002">
    <property type="protein sequence ID" value="KAB4245530.1"/>
    <property type="molecule type" value="Genomic_DNA"/>
</dbReference>